<evidence type="ECO:0008006" key="14">
    <source>
        <dbReference type="Google" id="ProtNLM"/>
    </source>
</evidence>
<evidence type="ECO:0000256" key="3">
    <source>
        <dbReference type="ARBA" id="ARBA00022679"/>
    </source>
</evidence>
<dbReference type="EMBL" id="JAGKQM010000004">
    <property type="protein sequence ID" value="KAH0930353.1"/>
    <property type="molecule type" value="Genomic_DNA"/>
</dbReference>
<evidence type="ECO:0000256" key="8">
    <source>
        <dbReference type="ARBA" id="ARBA00023316"/>
    </source>
</evidence>
<keyword evidence="13" id="KW-1185">Reference proteome</keyword>
<keyword evidence="7 9" id="KW-0472">Membrane</keyword>
<evidence type="ECO:0000313" key="12">
    <source>
        <dbReference type="EMBL" id="KAH0930353.1"/>
    </source>
</evidence>
<reference evidence="12 13" key="1">
    <citation type="submission" date="2021-05" db="EMBL/GenBank/DDBJ databases">
        <title>Genome Assembly of Synthetic Allotetraploid Brassica napus Reveals Homoeologous Exchanges between Subgenomes.</title>
        <authorList>
            <person name="Davis J.T."/>
        </authorList>
    </citation>
    <scope>NUCLEOTIDE SEQUENCE [LARGE SCALE GENOMIC DNA]</scope>
    <source>
        <strain evidence="13">cv. Da-Ae</strain>
        <tissue evidence="12">Seedling</tissue>
    </source>
</reference>
<feature type="domain" description="Glycosyltransferase 2-like" evidence="11">
    <location>
        <begin position="218"/>
        <end position="415"/>
    </location>
</feature>
<evidence type="ECO:0000256" key="6">
    <source>
        <dbReference type="ARBA" id="ARBA00023034"/>
    </source>
</evidence>
<sequence>MVKLVHLADENSQLTLKTRENDRDRDRDRDRETEASCHLLGAGQRDCSMSPLTSFHRIAHDTFSSFLLSLDGSFLLGSEDVVNTRISLWWEQARAIVVVPFFKFLVALCLIMSVMYFVEVMYMGIVVAYVKLFKRKPEKVYKWEAMENDAECGSKSFPMVLVQIPMYNEKEELVRRECERWSREGVNITFEIRDNRNGYKAGALREGMKHSYVKQCDYIAIFDADFQPEPDFLHRTVPFLIHNPKLALVQGRWEFVNADQCMMTRLQEMSLSYHFTVEQQVGSSTFAFFALNESGGWNDQTTVEDMDVAVRATLRGWKLLYIDDLKVKSELPCSFNALRSQQHRWTCGPANLFRKMAGQIIRSENVSLWKKLYMLYSFFFMRKVVAHILTFCFYCVILPATVLFPEVTVPKWAAFYLPALITLFIAIGKPRSVYLLAFWVLFENAMSMLRTKALVMGLFETGRVQEWVVTEKLGDGLKTKLIGQVPNEHQVRFRDRVHFLELFLGVYLLFCGCYDIIYGKNKLYLYVQQPSSLLVLDLWANNMFLLPPKVIDSEEAMATSLLLPIYPQSPRRSLARSYRWYPVRTGSKPVSLTVTRAQTSGGDGEESVVIVGAGIGGLATAVSLHRLGVRSVVLEQSESLRTGGTSLTLFKNGWRVLDAISVGPQLRTQFLEIEGMVVKNGDGKELRSFTFKDEDQSQEVRAVERRVLLETLASQLPPETIKFSSKLKTIQSNANGDTQLELEDGSELLAKIVIGCDGIRSKVATWMGFSEPRYVGHCAFRGLGFYPEGQPFQNKVNYIYGRGLRAGYVPVSSTKVYWFICFNSPSLGPKITDPAILKREAKELVSTWPKDLQDLIDLTPDETISRTPLVDRWLWPGVAPTASKGRVVLVGDAWHPMTPNLGQGACCALEDSVVLANKLAGAIKGGSESVEEAMESYGSERWSRAFPLTVRANLVGALLQWDNPLVCSVRDNVVIPKLVRLGPMLEHTNFECEPLFGSSET</sequence>
<feature type="transmembrane region" description="Helical" evidence="9">
    <location>
        <begin position="104"/>
        <end position="130"/>
    </location>
</feature>
<dbReference type="InterPro" id="IPR002938">
    <property type="entry name" value="FAD-bd"/>
</dbReference>
<accession>A0ABQ8DNQ8</accession>
<gene>
    <name evidence="12" type="ORF">HID58_016080</name>
</gene>
<dbReference type="PANTHER" id="PTHR32044">
    <property type="entry name" value="GLUCOMANNAN 4-BETA-MANNOSYLTRANSFERASE 9"/>
    <property type="match status" value="1"/>
</dbReference>
<feature type="domain" description="FAD-binding" evidence="10">
    <location>
        <begin position="607"/>
        <end position="945"/>
    </location>
</feature>
<dbReference type="Gene3D" id="3.50.50.60">
    <property type="entry name" value="FAD/NAD(P)-binding domain"/>
    <property type="match status" value="1"/>
</dbReference>
<keyword evidence="6" id="KW-0333">Golgi apparatus</keyword>
<name>A0ABQ8DNQ8_BRANA</name>
<evidence type="ECO:0000256" key="5">
    <source>
        <dbReference type="ARBA" id="ARBA00022989"/>
    </source>
</evidence>
<dbReference type="InterPro" id="IPR036188">
    <property type="entry name" value="FAD/NAD-bd_sf"/>
</dbReference>
<keyword evidence="2" id="KW-0328">Glycosyltransferase</keyword>
<dbReference type="Proteomes" id="UP000824890">
    <property type="component" value="Unassembled WGS sequence"/>
</dbReference>
<keyword evidence="3" id="KW-0808">Transferase</keyword>
<evidence type="ECO:0000259" key="10">
    <source>
        <dbReference type="Pfam" id="PF01494"/>
    </source>
</evidence>
<feature type="transmembrane region" description="Helical" evidence="9">
    <location>
        <begin position="384"/>
        <end position="404"/>
    </location>
</feature>
<evidence type="ECO:0000313" key="13">
    <source>
        <dbReference type="Proteomes" id="UP000824890"/>
    </source>
</evidence>
<dbReference type="SUPFAM" id="SSF51905">
    <property type="entry name" value="FAD/NAD(P)-binding domain"/>
    <property type="match status" value="1"/>
</dbReference>
<evidence type="ECO:0000256" key="7">
    <source>
        <dbReference type="ARBA" id="ARBA00023136"/>
    </source>
</evidence>
<dbReference type="InterPro" id="IPR001173">
    <property type="entry name" value="Glyco_trans_2-like"/>
</dbReference>
<comment type="subcellular location">
    <subcellularLocation>
        <location evidence="1">Golgi apparatus membrane</location>
        <topology evidence="1">Multi-pass membrane protein</topology>
    </subcellularLocation>
</comment>
<dbReference type="PRINTS" id="PR00420">
    <property type="entry name" value="RNGMNOXGNASE"/>
</dbReference>
<evidence type="ECO:0000256" key="1">
    <source>
        <dbReference type="ARBA" id="ARBA00004653"/>
    </source>
</evidence>
<proteinExistence type="predicted"/>
<dbReference type="Gene3D" id="3.90.550.10">
    <property type="entry name" value="Spore Coat Polysaccharide Biosynthesis Protein SpsA, Chain A"/>
    <property type="match status" value="1"/>
</dbReference>
<feature type="transmembrane region" description="Helical" evidence="9">
    <location>
        <begin position="416"/>
        <end position="442"/>
    </location>
</feature>
<protein>
    <recommendedName>
        <fullName evidence="14">FAD-binding domain-containing protein</fullName>
    </recommendedName>
</protein>
<evidence type="ECO:0000256" key="2">
    <source>
        <dbReference type="ARBA" id="ARBA00022676"/>
    </source>
</evidence>
<keyword evidence="8" id="KW-0961">Cell wall biogenesis/degradation</keyword>
<dbReference type="SUPFAM" id="SSF53448">
    <property type="entry name" value="Nucleotide-diphospho-sugar transferases"/>
    <property type="match status" value="1"/>
</dbReference>
<dbReference type="PANTHER" id="PTHR32044:SF82">
    <property type="entry name" value="GLYCOSYLTRANSFERASE 2-LIKE DOMAIN-CONTAINING PROTEIN"/>
    <property type="match status" value="1"/>
</dbReference>
<dbReference type="Pfam" id="PF13632">
    <property type="entry name" value="Glyco_trans_2_3"/>
    <property type="match status" value="1"/>
</dbReference>
<evidence type="ECO:0000256" key="9">
    <source>
        <dbReference type="SAM" id="Phobius"/>
    </source>
</evidence>
<keyword evidence="5 9" id="KW-1133">Transmembrane helix</keyword>
<dbReference type="Pfam" id="PF01494">
    <property type="entry name" value="FAD_binding_3"/>
    <property type="match status" value="1"/>
</dbReference>
<keyword evidence="4 9" id="KW-0812">Transmembrane</keyword>
<comment type="caution">
    <text evidence="12">The sequence shown here is derived from an EMBL/GenBank/DDBJ whole genome shotgun (WGS) entry which is preliminary data.</text>
</comment>
<dbReference type="InterPro" id="IPR029044">
    <property type="entry name" value="Nucleotide-diphossugar_trans"/>
</dbReference>
<organism evidence="12 13">
    <name type="scientific">Brassica napus</name>
    <name type="common">Rape</name>
    <dbReference type="NCBI Taxonomy" id="3708"/>
    <lineage>
        <taxon>Eukaryota</taxon>
        <taxon>Viridiplantae</taxon>
        <taxon>Streptophyta</taxon>
        <taxon>Embryophyta</taxon>
        <taxon>Tracheophyta</taxon>
        <taxon>Spermatophyta</taxon>
        <taxon>Magnoliopsida</taxon>
        <taxon>eudicotyledons</taxon>
        <taxon>Gunneridae</taxon>
        <taxon>Pentapetalae</taxon>
        <taxon>rosids</taxon>
        <taxon>malvids</taxon>
        <taxon>Brassicales</taxon>
        <taxon>Brassicaceae</taxon>
        <taxon>Brassiceae</taxon>
        <taxon>Brassica</taxon>
    </lineage>
</organism>
<evidence type="ECO:0000256" key="4">
    <source>
        <dbReference type="ARBA" id="ARBA00022692"/>
    </source>
</evidence>
<feature type="transmembrane region" description="Helical" evidence="9">
    <location>
        <begin position="499"/>
        <end position="518"/>
    </location>
</feature>
<evidence type="ECO:0000259" key="11">
    <source>
        <dbReference type="Pfam" id="PF13632"/>
    </source>
</evidence>